<protein>
    <submittedName>
        <fullName evidence="3">Uncharacterized protein</fullName>
    </submittedName>
</protein>
<accession>A0A366HXE3</accession>
<feature type="compositionally biased region" description="Basic and acidic residues" evidence="2">
    <location>
        <begin position="403"/>
        <end position="416"/>
    </location>
</feature>
<evidence type="ECO:0000256" key="2">
    <source>
        <dbReference type="SAM" id="MobiDB-lite"/>
    </source>
</evidence>
<gene>
    <name evidence="3" type="ORF">DES53_101955</name>
</gene>
<keyword evidence="1" id="KW-0175">Coiled coil</keyword>
<evidence type="ECO:0000313" key="3">
    <source>
        <dbReference type="EMBL" id="RBP48155.1"/>
    </source>
</evidence>
<dbReference type="AlphaFoldDB" id="A0A366HXE3"/>
<dbReference type="EMBL" id="QNRR01000001">
    <property type="protein sequence ID" value="RBP48155.1"/>
    <property type="molecule type" value="Genomic_DNA"/>
</dbReference>
<sequence length="535" mass="58821">MAAEDAGEEFTEMLSTIGQNVLALVRTIREENKRREAQKAAMEKDRRSEEMAEQRRMEDREFLKSENEKMRSELRDILKANGMETSDKNVDLAQGVAEKMKDNQSQIDSNLSQIDANQSQIDANLSKIDANNKAIGRLDDQIKGIGTGPKDQGSIDQFTKMRTELTSMNSELMQQNTDLAKKNTDLGQKNRELEASNIMLKNGKGLEGLETDQSVRQNLAKQLDQVNAGIALDNKNLNRVNGRLSEIEDAQKKALNPSDGSLPKMDAWEKLQAEKLDLQKEKEGLQKGLAQKQDQLKGLKEGKSLEQLEKAAKLEGQIRQAQEKVQGIDNVLQGYKKNEAAILDKHKEILKTPGKNLEQSDYDELSKIRAKMKPFEDEKAAAQKDVVKLQEELDGVKNGPKVEGAKVDAPKTEGPKMEGTGKMVQGPGGGITSPGVPMELESAPKQVLTSPSISQTPDLTLDGVGVGGSSVGKEAPKVGEGRQRAKSVGDKPDNGKPLSVREELARRGETTGYELEKMGLKQGQPKQQVMRMKGG</sequence>
<name>A0A366HXE3_9BACT</name>
<keyword evidence="4" id="KW-1185">Reference proteome</keyword>
<feature type="region of interest" description="Disordered" evidence="2">
    <location>
        <begin position="397"/>
        <end position="535"/>
    </location>
</feature>
<feature type="compositionally biased region" description="Basic and acidic residues" evidence="2">
    <location>
        <begin position="474"/>
        <end position="519"/>
    </location>
</feature>
<organism evidence="3 4">
    <name type="scientific">Roseimicrobium gellanilyticum</name>
    <dbReference type="NCBI Taxonomy" id="748857"/>
    <lineage>
        <taxon>Bacteria</taxon>
        <taxon>Pseudomonadati</taxon>
        <taxon>Verrucomicrobiota</taxon>
        <taxon>Verrucomicrobiia</taxon>
        <taxon>Verrucomicrobiales</taxon>
        <taxon>Verrucomicrobiaceae</taxon>
        <taxon>Roseimicrobium</taxon>
    </lineage>
</organism>
<reference evidence="3 4" key="1">
    <citation type="submission" date="2018-06" db="EMBL/GenBank/DDBJ databases">
        <title>Genomic Encyclopedia of Type Strains, Phase IV (KMG-IV): sequencing the most valuable type-strain genomes for metagenomic binning, comparative biology and taxonomic classification.</title>
        <authorList>
            <person name="Goeker M."/>
        </authorList>
    </citation>
    <scope>NUCLEOTIDE SEQUENCE [LARGE SCALE GENOMIC DNA]</scope>
    <source>
        <strain evidence="3 4">DSM 25532</strain>
    </source>
</reference>
<evidence type="ECO:0000256" key="1">
    <source>
        <dbReference type="SAM" id="Coils"/>
    </source>
</evidence>
<comment type="caution">
    <text evidence="3">The sequence shown here is derived from an EMBL/GenBank/DDBJ whole genome shotgun (WGS) entry which is preliminary data.</text>
</comment>
<feature type="compositionally biased region" description="Polar residues" evidence="2">
    <location>
        <begin position="447"/>
        <end position="458"/>
    </location>
</feature>
<dbReference type="RefSeq" id="WP_113957029.1">
    <property type="nucleotide sequence ID" value="NZ_QNRR01000001.1"/>
</dbReference>
<proteinExistence type="predicted"/>
<evidence type="ECO:0000313" key="4">
    <source>
        <dbReference type="Proteomes" id="UP000253426"/>
    </source>
</evidence>
<feature type="region of interest" description="Disordered" evidence="2">
    <location>
        <begin position="31"/>
        <end position="59"/>
    </location>
</feature>
<feature type="coiled-coil region" evidence="1">
    <location>
        <begin position="275"/>
        <end position="338"/>
    </location>
</feature>
<dbReference type="Proteomes" id="UP000253426">
    <property type="component" value="Unassembled WGS sequence"/>
</dbReference>